<dbReference type="Gene3D" id="3.10.620.30">
    <property type="match status" value="1"/>
</dbReference>
<feature type="transmembrane region" description="Helical" evidence="2">
    <location>
        <begin position="47"/>
        <end position="67"/>
    </location>
</feature>
<comment type="caution">
    <text evidence="4">The sequence shown here is derived from an EMBL/GenBank/DDBJ whole genome shotgun (WGS) entry which is preliminary data.</text>
</comment>
<feature type="compositionally biased region" description="Low complexity" evidence="1">
    <location>
        <begin position="570"/>
        <end position="609"/>
    </location>
</feature>
<proteinExistence type="predicted"/>
<dbReference type="SMART" id="SM00460">
    <property type="entry name" value="TGc"/>
    <property type="match status" value="1"/>
</dbReference>
<evidence type="ECO:0000256" key="1">
    <source>
        <dbReference type="SAM" id="MobiDB-lite"/>
    </source>
</evidence>
<feature type="domain" description="Transglutaminase-like" evidence="3">
    <location>
        <begin position="484"/>
        <end position="559"/>
    </location>
</feature>
<evidence type="ECO:0000256" key="2">
    <source>
        <dbReference type="SAM" id="Phobius"/>
    </source>
</evidence>
<feature type="transmembrane region" description="Helical" evidence="2">
    <location>
        <begin position="221"/>
        <end position="244"/>
    </location>
</feature>
<dbReference type="Pfam" id="PF11992">
    <property type="entry name" value="TgpA_N"/>
    <property type="match status" value="1"/>
</dbReference>
<dbReference type="PANTHER" id="PTHR42736">
    <property type="entry name" value="PROTEIN-GLUTAMINE GAMMA-GLUTAMYLTRANSFERASE"/>
    <property type="match status" value="1"/>
</dbReference>
<evidence type="ECO:0000313" key="5">
    <source>
        <dbReference type="Proteomes" id="UP000269438"/>
    </source>
</evidence>
<feature type="transmembrane region" description="Helical" evidence="2">
    <location>
        <begin position="21"/>
        <end position="41"/>
    </location>
</feature>
<keyword evidence="2" id="KW-0472">Membrane</keyword>
<dbReference type="InterPro" id="IPR021878">
    <property type="entry name" value="TgpA_N"/>
</dbReference>
<feature type="compositionally biased region" description="Polar residues" evidence="1">
    <location>
        <begin position="610"/>
        <end position="619"/>
    </location>
</feature>
<dbReference type="SUPFAM" id="SSF54001">
    <property type="entry name" value="Cysteine proteinases"/>
    <property type="match status" value="1"/>
</dbReference>
<dbReference type="InterPro" id="IPR038765">
    <property type="entry name" value="Papain-like_cys_pep_sf"/>
</dbReference>
<feature type="transmembrane region" description="Helical" evidence="2">
    <location>
        <begin position="192"/>
        <end position="209"/>
    </location>
</feature>
<feature type="transmembrane region" description="Helical" evidence="2">
    <location>
        <begin position="106"/>
        <end position="127"/>
    </location>
</feature>
<evidence type="ECO:0000259" key="3">
    <source>
        <dbReference type="SMART" id="SM00460"/>
    </source>
</evidence>
<sequence>MRPESVPTSRPRTMDRLRPSIQAVATLLLVATGLGGFGSIFLGTTWIMVPLVIATIMYGVIVALRLWMDRPAARTSRILRAVVPWAAGALTGLAGLTLAFSPGNALLGILPLPGTLISFGSLTSAGLDEMLSGAAPLLPGDGFRFLITLAVLLIAFVSAALVLIAGLPLFAILLSVAVYAAPQLVITPTLNVASFTAFALSILLLLTLTRPVSPSAEHGGWFRPIAIPVAAIAVITALTAAPALTATVGSKPLAIGNQAGPFETGINPMITLGDDLRRGANTVALTYVTTSEIPLYLRVFTIDDLDRTLWQPRPFEAAPNSSVVEFPAPPGLDAETPTARVTTTISIDSLSTNWLPLPYAPDGVTGLIGDWNWELPSLAAYSNETNTRAERYTVTSTQVEPSAEQLRAAVPGSTSAIDPRYRSLPDDLPASITAVMNEVTAGATTDYDRAMALQDYFRNDFTYSESAPVEKGFDGSAGEVIASFLERKTGYCVHFSSAMTVMSRLMGIPARIAVGYLPGTADGLNDDGQQTYRVTSQQLHAWPELYFEGAGWISFEPTTSRGVPAQFAQAAPNPTTAPTTAPTAAPTSAPSAAPVPTAAPVPSASNSPTQAPGGSSAGTVSSPIGVSVLGVLVLLVLIFGQTIARMWQRERRYRHGARDGTPAGAAWAELEATATDLGLAPIAGETARDFAARLQATMSTEQPGCADLLHALERESYGRGGTRAPVQGAGGGSYGRDATGAPVQGAGGFRPIVRDLARALRTTRPVPVRLREFFFPASLRRG</sequence>
<gene>
    <name evidence="4" type="ORF">D9V34_15325</name>
</gene>
<dbReference type="PANTHER" id="PTHR42736:SF1">
    <property type="entry name" value="PROTEIN-GLUTAMINE GAMMA-GLUTAMYLTRANSFERASE"/>
    <property type="match status" value="1"/>
</dbReference>
<name>A0A3L7AHQ4_9MICO</name>
<dbReference type="EMBL" id="RCUY01000014">
    <property type="protein sequence ID" value="RLP79909.1"/>
    <property type="molecule type" value="Genomic_DNA"/>
</dbReference>
<dbReference type="InterPro" id="IPR052901">
    <property type="entry name" value="Bact_TGase-like"/>
</dbReference>
<feature type="transmembrane region" description="Helical" evidence="2">
    <location>
        <begin position="79"/>
        <end position="100"/>
    </location>
</feature>
<accession>A0A3L7AHQ4</accession>
<feature type="transmembrane region" description="Helical" evidence="2">
    <location>
        <begin position="147"/>
        <end position="180"/>
    </location>
</feature>
<reference evidence="4 5" key="1">
    <citation type="submission" date="2018-10" db="EMBL/GenBank/DDBJ databases">
        <authorList>
            <person name="Li J."/>
        </authorList>
    </citation>
    <scope>NUCLEOTIDE SEQUENCE [LARGE SCALE GENOMIC DNA]</scope>
    <source>
        <strain evidence="4 5">JCM 11654</strain>
    </source>
</reference>
<dbReference type="Proteomes" id="UP000269438">
    <property type="component" value="Unassembled WGS sequence"/>
</dbReference>
<dbReference type="AlphaFoldDB" id="A0A3L7AHQ4"/>
<evidence type="ECO:0000313" key="4">
    <source>
        <dbReference type="EMBL" id="RLP79909.1"/>
    </source>
</evidence>
<dbReference type="Pfam" id="PF01841">
    <property type="entry name" value="Transglut_core"/>
    <property type="match status" value="1"/>
</dbReference>
<keyword evidence="5" id="KW-1185">Reference proteome</keyword>
<feature type="region of interest" description="Disordered" evidence="1">
    <location>
        <begin position="569"/>
        <end position="619"/>
    </location>
</feature>
<keyword evidence="2" id="KW-0812">Transmembrane</keyword>
<feature type="transmembrane region" description="Helical" evidence="2">
    <location>
        <begin position="624"/>
        <end position="644"/>
    </location>
</feature>
<keyword evidence="2" id="KW-1133">Transmembrane helix</keyword>
<dbReference type="OrthoDB" id="9804023at2"/>
<dbReference type="InterPro" id="IPR002931">
    <property type="entry name" value="Transglutaminase-like"/>
</dbReference>
<protein>
    <recommendedName>
        <fullName evidence="3">Transglutaminase-like domain-containing protein</fullName>
    </recommendedName>
</protein>
<organism evidence="4 5">
    <name type="scientific">Mycetocola lacteus</name>
    <dbReference type="NCBI Taxonomy" id="76637"/>
    <lineage>
        <taxon>Bacteria</taxon>
        <taxon>Bacillati</taxon>
        <taxon>Actinomycetota</taxon>
        <taxon>Actinomycetes</taxon>
        <taxon>Micrococcales</taxon>
        <taxon>Microbacteriaceae</taxon>
        <taxon>Mycetocola</taxon>
    </lineage>
</organism>